<name>A0ABS4ATX8_9PROT</name>
<accession>A0ABS4ATX8</accession>
<organism evidence="1 2">
    <name type="scientific">Roseomonas nitratireducens</name>
    <dbReference type="NCBI Taxonomy" id="2820810"/>
    <lineage>
        <taxon>Bacteria</taxon>
        <taxon>Pseudomonadati</taxon>
        <taxon>Pseudomonadota</taxon>
        <taxon>Alphaproteobacteria</taxon>
        <taxon>Acetobacterales</taxon>
        <taxon>Roseomonadaceae</taxon>
        <taxon>Roseomonas</taxon>
    </lineage>
</organism>
<dbReference type="RefSeq" id="WP_209352113.1">
    <property type="nucleotide sequence ID" value="NZ_JAGIYZ010000011.1"/>
</dbReference>
<protein>
    <submittedName>
        <fullName evidence="1">Uncharacterized protein</fullName>
    </submittedName>
</protein>
<dbReference type="Proteomes" id="UP000680815">
    <property type="component" value="Unassembled WGS sequence"/>
</dbReference>
<proteinExistence type="predicted"/>
<keyword evidence="2" id="KW-1185">Reference proteome</keyword>
<dbReference type="EMBL" id="JAGIYZ010000011">
    <property type="protein sequence ID" value="MBP0464714.1"/>
    <property type="molecule type" value="Genomic_DNA"/>
</dbReference>
<evidence type="ECO:0000313" key="1">
    <source>
        <dbReference type="EMBL" id="MBP0464714.1"/>
    </source>
</evidence>
<reference evidence="1 2" key="1">
    <citation type="submission" date="2021-03" db="EMBL/GenBank/DDBJ databases">
        <authorList>
            <person name="So Y."/>
        </authorList>
    </citation>
    <scope>NUCLEOTIDE SEQUENCE [LARGE SCALE GENOMIC DNA]</scope>
    <source>
        <strain evidence="1 2">PWR1</strain>
    </source>
</reference>
<evidence type="ECO:0000313" key="2">
    <source>
        <dbReference type="Proteomes" id="UP000680815"/>
    </source>
</evidence>
<comment type="caution">
    <text evidence="1">The sequence shown here is derived from an EMBL/GenBank/DDBJ whole genome shotgun (WGS) entry which is preliminary data.</text>
</comment>
<sequence length="114" mass="11942">MTVNARDSNALARAIADLADGSLADRIRLEQAARVIVTARRAARLADAGAIALPSVTDPAVQAVTEIARHWDEIAVTAFEYAESLPVAALERLLRAAPSWAAAFGPTVAPRLAA</sequence>
<gene>
    <name evidence="1" type="ORF">J5Y09_12410</name>
</gene>